<dbReference type="InterPro" id="IPR036390">
    <property type="entry name" value="WH_DNA-bd_sf"/>
</dbReference>
<dbReference type="Gene3D" id="1.10.10.10">
    <property type="entry name" value="Winged helix-like DNA-binding domain superfamily/Winged helix DNA-binding domain"/>
    <property type="match status" value="1"/>
</dbReference>
<dbReference type="SUPFAM" id="SSF46785">
    <property type="entry name" value="Winged helix' DNA-binding domain"/>
    <property type="match status" value="1"/>
</dbReference>
<name>A0A8J6NI59_9CHLR</name>
<dbReference type="Proteomes" id="UP000614469">
    <property type="component" value="Unassembled WGS sequence"/>
</dbReference>
<feature type="domain" description="Dissimilatory sulphite reductase D" evidence="1">
    <location>
        <begin position="9"/>
        <end position="68"/>
    </location>
</feature>
<protein>
    <recommendedName>
        <fullName evidence="1">Dissimilatory sulphite reductase D domain-containing protein</fullName>
    </recommendedName>
</protein>
<evidence type="ECO:0000259" key="1">
    <source>
        <dbReference type="Pfam" id="PF08679"/>
    </source>
</evidence>
<dbReference type="InterPro" id="IPR036388">
    <property type="entry name" value="WH-like_DNA-bd_sf"/>
</dbReference>
<dbReference type="EMBL" id="JACNJN010000187">
    <property type="protein sequence ID" value="MBC8336713.1"/>
    <property type="molecule type" value="Genomic_DNA"/>
</dbReference>
<dbReference type="InterPro" id="IPR014793">
    <property type="entry name" value="DsrD"/>
</dbReference>
<gene>
    <name evidence="2" type="ORF">H8E29_15735</name>
</gene>
<reference evidence="2 3" key="1">
    <citation type="submission" date="2020-08" db="EMBL/GenBank/DDBJ databases">
        <title>Bridging the membrane lipid divide: bacteria of the FCB group superphylum have the potential to synthesize archaeal ether lipids.</title>
        <authorList>
            <person name="Villanueva L."/>
            <person name="Von Meijenfeldt F.A.B."/>
            <person name="Westbye A.B."/>
            <person name="Yadav S."/>
            <person name="Hopmans E.C."/>
            <person name="Dutilh B.E."/>
            <person name="Sinninghe Damste J.S."/>
        </authorList>
    </citation>
    <scope>NUCLEOTIDE SEQUENCE [LARGE SCALE GENOMIC DNA]</scope>
    <source>
        <strain evidence="2">NIOZ-UU36</strain>
    </source>
</reference>
<proteinExistence type="predicted"/>
<sequence>MSDEVTAELKDQIFEFFKKKGKMMTYRDIAKGLGIDKKIAKKALIELVNAEILEFTSFGGATFIKIPDA</sequence>
<accession>A0A8J6NI59</accession>
<dbReference type="AlphaFoldDB" id="A0A8J6NI59"/>
<organism evidence="2 3">
    <name type="scientific">Candidatus Desulfolinea nitratireducens</name>
    <dbReference type="NCBI Taxonomy" id="2841698"/>
    <lineage>
        <taxon>Bacteria</taxon>
        <taxon>Bacillati</taxon>
        <taxon>Chloroflexota</taxon>
        <taxon>Anaerolineae</taxon>
        <taxon>Anaerolineales</taxon>
        <taxon>Anaerolineales incertae sedis</taxon>
        <taxon>Candidatus Desulfolinea</taxon>
    </lineage>
</organism>
<evidence type="ECO:0000313" key="3">
    <source>
        <dbReference type="Proteomes" id="UP000614469"/>
    </source>
</evidence>
<comment type="caution">
    <text evidence="2">The sequence shown here is derived from an EMBL/GenBank/DDBJ whole genome shotgun (WGS) entry which is preliminary data.</text>
</comment>
<dbReference type="Pfam" id="PF08679">
    <property type="entry name" value="DsrD"/>
    <property type="match status" value="1"/>
</dbReference>
<evidence type="ECO:0000313" key="2">
    <source>
        <dbReference type="EMBL" id="MBC8336713.1"/>
    </source>
</evidence>